<dbReference type="Pfam" id="PF07899">
    <property type="entry name" value="Frigida"/>
    <property type="match status" value="1"/>
</dbReference>
<keyword evidence="3 5" id="KW-0221">Differentiation</keyword>
<dbReference type="PANTHER" id="PTHR31791">
    <property type="entry name" value="FRIGIDA-LIKE PROTEIN 3-RELATED"/>
    <property type="match status" value="1"/>
</dbReference>
<dbReference type="PANTHER" id="PTHR31791:SF78">
    <property type="entry name" value="FRIGIDA-LIKE PROTEIN"/>
    <property type="match status" value="1"/>
</dbReference>
<dbReference type="GO" id="GO:0030154">
    <property type="term" value="P:cell differentiation"/>
    <property type="evidence" value="ECO:0007669"/>
    <property type="project" value="UniProtKB-KW"/>
</dbReference>
<dbReference type="EMBL" id="HG994373">
    <property type="protein sequence ID" value="CAF1715985.1"/>
    <property type="molecule type" value="Genomic_DNA"/>
</dbReference>
<feature type="compositionally biased region" description="Polar residues" evidence="6">
    <location>
        <begin position="409"/>
        <end position="423"/>
    </location>
</feature>
<keyword evidence="4 5" id="KW-0287">Flowering</keyword>
<feature type="region of interest" description="Disordered" evidence="6">
    <location>
        <begin position="389"/>
        <end position="454"/>
    </location>
</feature>
<feature type="region of interest" description="Disordered" evidence="6">
    <location>
        <begin position="134"/>
        <end position="156"/>
    </location>
</feature>
<evidence type="ECO:0000256" key="6">
    <source>
        <dbReference type="SAM" id="MobiDB-lite"/>
    </source>
</evidence>
<evidence type="ECO:0000256" key="1">
    <source>
        <dbReference type="ARBA" id="ARBA00008956"/>
    </source>
</evidence>
<name>A0A816IP37_BRANA</name>
<evidence type="ECO:0000313" key="7">
    <source>
        <dbReference type="EMBL" id="CAF1715985.1"/>
    </source>
</evidence>
<proteinExistence type="inferred from homology"/>
<feature type="non-terminal residue" evidence="7">
    <location>
        <position position="1"/>
    </location>
</feature>
<dbReference type="AlphaFoldDB" id="A0A816IP37"/>
<comment type="similarity">
    <text evidence="1 5">Belongs to the Frigida family.</text>
</comment>
<accession>A0A816IP37</accession>
<evidence type="ECO:0000256" key="3">
    <source>
        <dbReference type="ARBA" id="ARBA00022782"/>
    </source>
</evidence>
<evidence type="ECO:0000256" key="5">
    <source>
        <dbReference type="RuleBase" id="RU364012"/>
    </source>
</evidence>
<evidence type="ECO:0000256" key="2">
    <source>
        <dbReference type="ARBA" id="ARBA00022473"/>
    </source>
</evidence>
<keyword evidence="2 5" id="KW-0217">Developmental protein</keyword>
<dbReference type="InterPro" id="IPR012474">
    <property type="entry name" value="Frigida"/>
</dbReference>
<protein>
    <recommendedName>
        <fullName evidence="5">FRIGIDA-like protein</fullName>
    </recommendedName>
</protein>
<gene>
    <name evidence="7" type="ORF">DARMORV10_C09P05640.1</name>
</gene>
<organism evidence="7">
    <name type="scientific">Brassica napus</name>
    <name type="common">Rape</name>
    <dbReference type="NCBI Taxonomy" id="3708"/>
    <lineage>
        <taxon>Eukaryota</taxon>
        <taxon>Viridiplantae</taxon>
        <taxon>Streptophyta</taxon>
        <taxon>Embryophyta</taxon>
        <taxon>Tracheophyta</taxon>
        <taxon>Spermatophyta</taxon>
        <taxon>Magnoliopsida</taxon>
        <taxon>eudicotyledons</taxon>
        <taxon>Gunneridae</taxon>
        <taxon>Pentapetalae</taxon>
        <taxon>rosids</taxon>
        <taxon>malvids</taxon>
        <taxon>Brassicales</taxon>
        <taxon>Brassicaceae</taxon>
        <taxon>Brassiceae</taxon>
        <taxon>Brassica</taxon>
    </lineage>
</organism>
<evidence type="ECO:0000256" key="4">
    <source>
        <dbReference type="ARBA" id="ARBA00023089"/>
    </source>
</evidence>
<sequence length="454" mass="49691">ILTVRSVKARTPAQYTNDTTAVQGFAHAIILVTACCCPQIVAEPGGDSELGDEELTIEEIVKGVCGSSLKINVVTTKNLELTGQASVRSILCPDHDIERVKDHFDQVTSSLKELVGAELAELKRMLRHDNADGAITTSTAPSAAKPNDGRISEGGPTNVNNVLSLDARPEAPIIHTSSHLLNDDVLRDIEDSTSFSLNEVSTELPMFKDPGRFVLTSVEKALTGASERGELSLAEPIVKTLVPLLEELARLASRVAHFKHAPKLFESLGLTHAIPNFVTELLNKAMHIPAIRFMLYFKVENNSSPLEFLKEQIINLRLSAKENRRYESQADAATMRDIMELIEDFKLEIDIPVDLIFKFMVPREIQNLPVQSPSDTVFQSSCIATDGSNPSLPTSFDAAPDQPLETYQAGGSTEFQGQSSHQAGSKRPRVVEDPEGSRPVIRPCFNRPPGFGRF</sequence>
<dbReference type="Proteomes" id="UP001295469">
    <property type="component" value="Chromosome C09"/>
</dbReference>
<reference evidence="7" key="1">
    <citation type="submission" date="2021-01" db="EMBL/GenBank/DDBJ databases">
        <authorList>
            <consortium name="Genoscope - CEA"/>
            <person name="William W."/>
        </authorList>
    </citation>
    <scope>NUCLEOTIDE SEQUENCE</scope>
</reference>
<dbReference type="GO" id="GO:0009908">
    <property type="term" value="P:flower development"/>
    <property type="evidence" value="ECO:0007669"/>
    <property type="project" value="UniProtKB-KW"/>
</dbReference>